<evidence type="ECO:0000259" key="3">
    <source>
        <dbReference type="Pfam" id="PF05368"/>
    </source>
</evidence>
<dbReference type="SUPFAM" id="SSF51735">
    <property type="entry name" value="NAD(P)-binding Rossmann-fold domains"/>
    <property type="match status" value="1"/>
</dbReference>
<keyword evidence="2" id="KW-0521">NADP</keyword>
<dbReference type="InterPro" id="IPR036291">
    <property type="entry name" value="NAD(P)-bd_dom_sf"/>
</dbReference>
<dbReference type="KEGG" id="ksn:43592712"/>
<sequence length="288" mass="31594">MPKFLVAGATGKQGGATVKALVEHNAKSTTTTPVEIFGITRDPSSDKALAVAALPNVTLVKGNLSSVEDITAIYEKYGPFDGAFSIQETFIPDEVEQGSTFADLAVKYGVKRFVYTGGDLSGLSPSPLPFFETKRQIELHIHTLPLGWTIIRPPAFYENFFVNMGYDWGKGVYSVLSDETPLKQISSADIGQIAASILLEESTKHFKQTYSIAGSDVTKKQAYEALAAKGIEFEKDEDAANNIPGPLLFVFQFMNDHPWEASVEETKKNFPFVRSISEWLETDYKASA</sequence>
<dbReference type="PANTHER" id="PTHR42748">
    <property type="entry name" value="NITROGEN METABOLITE REPRESSION PROTEIN NMRA FAMILY MEMBER"/>
    <property type="match status" value="1"/>
</dbReference>
<reference evidence="4" key="1">
    <citation type="submission" date="2017-08" db="EMBL/GenBank/DDBJ databases">
        <authorList>
            <person name="Cuomo C."/>
            <person name="Billmyre B."/>
            <person name="Heitman J."/>
        </authorList>
    </citation>
    <scope>NUCLEOTIDE SEQUENCE</scope>
    <source>
        <strain evidence="4">CBS 12478</strain>
    </source>
</reference>
<dbReference type="InterPro" id="IPR051164">
    <property type="entry name" value="NmrA-like_oxidored"/>
</dbReference>
<dbReference type="InterPro" id="IPR008030">
    <property type="entry name" value="NmrA-like"/>
</dbReference>
<dbReference type="RefSeq" id="XP_031857172.1">
    <property type="nucleotide sequence ID" value="XM_032008540.1"/>
</dbReference>
<evidence type="ECO:0000313" key="5">
    <source>
        <dbReference type="Proteomes" id="UP000322225"/>
    </source>
</evidence>
<feature type="domain" description="NmrA-like" evidence="3">
    <location>
        <begin position="4"/>
        <end position="225"/>
    </location>
</feature>
<dbReference type="EMBL" id="CP144052">
    <property type="protein sequence ID" value="WWD16315.1"/>
    <property type="molecule type" value="Genomic_DNA"/>
</dbReference>
<organism evidence="4 5">
    <name type="scientific">Kwoniella shandongensis</name>
    <dbReference type="NCBI Taxonomy" id="1734106"/>
    <lineage>
        <taxon>Eukaryota</taxon>
        <taxon>Fungi</taxon>
        <taxon>Dikarya</taxon>
        <taxon>Basidiomycota</taxon>
        <taxon>Agaricomycotina</taxon>
        <taxon>Tremellomycetes</taxon>
        <taxon>Tremellales</taxon>
        <taxon>Cryptococcaceae</taxon>
        <taxon>Kwoniella</taxon>
    </lineage>
</organism>
<dbReference type="Gene3D" id="3.90.25.10">
    <property type="entry name" value="UDP-galactose 4-epimerase, domain 1"/>
    <property type="match status" value="1"/>
</dbReference>
<dbReference type="Pfam" id="PF05368">
    <property type="entry name" value="NmrA"/>
    <property type="match status" value="1"/>
</dbReference>
<evidence type="ECO:0000313" key="4">
    <source>
        <dbReference type="EMBL" id="WWD16315.1"/>
    </source>
</evidence>
<dbReference type="PANTHER" id="PTHR42748:SF7">
    <property type="entry name" value="NMRA LIKE REDOX SENSOR 1-RELATED"/>
    <property type="match status" value="1"/>
</dbReference>
<dbReference type="GeneID" id="43592712"/>
<proteinExistence type="inferred from homology"/>
<dbReference type="Gene3D" id="3.40.50.720">
    <property type="entry name" value="NAD(P)-binding Rossmann-like Domain"/>
    <property type="match status" value="1"/>
</dbReference>
<name>A0A5M6BMZ5_9TREE</name>
<comment type="similarity">
    <text evidence="1">Belongs to the NmrA-type oxidoreductase family.</text>
</comment>
<dbReference type="Proteomes" id="UP000322225">
    <property type="component" value="Chromosome 2"/>
</dbReference>
<evidence type="ECO:0000256" key="1">
    <source>
        <dbReference type="ARBA" id="ARBA00006328"/>
    </source>
</evidence>
<accession>A0A5M6BMZ5</accession>
<dbReference type="GO" id="GO:0005634">
    <property type="term" value="C:nucleus"/>
    <property type="evidence" value="ECO:0007669"/>
    <property type="project" value="TreeGrafter"/>
</dbReference>
<dbReference type="AlphaFoldDB" id="A0A5M6BMZ5"/>
<protein>
    <recommendedName>
        <fullName evidence="3">NmrA-like domain-containing protein</fullName>
    </recommendedName>
</protein>
<evidence type="ECO:0000256" key="2">
    <source>
        <dbReference type="ARBA" id="ARBA00022857"/>
    </source>
</evidence>
<dbReference type="OrthoDB" id="9997102at2759"/>
<keyword evidence="5" id="KW-1185">Reference proteome</keyword>
<gene>
    <name evidence="4" type="ORF">CI109_100741</name>
</gene>
<reference evidence="4" key="2">
    <citation type="submission" date="2024-01" db="EMBL/GenBank/DDBJ databases">
        <title>Comparative genomics of Cryptococcus and Kwoniella reveals pathogenesis evolution and contrasting modes of karyotype evolution via chromosome fusion or intercentromeric recombination.</title>
        <authorList>
            <person name="Coelho M.A."/>
            <person name="David-Palma M."/>
            <person name="Shea T."/>
            <person name="Bowers K."/>
            <person name="McGinley-Smith S."/>
            <person name="Mohammad A.W."/>
            <person name="Gnirke A."/>
            <person name="Yurkov A.M."/>
            <person name="Nowrousian M."/>
            <person name="Sun S."/>
            <person name="Cuomo C.A."/>
            <person name="Heitman J."/>
        </authorList>
    </citation>
    <scope>NUCLEOTIDE SEQUENCE</scope>
    <source>
        <strain evidence="4">CBS 12478</strain>
    </source>
</reference>